<reference evidence="1 2" key="1">
    <citation type="submission" date="2020-01" db="EMBL/GenBank/DDBJ databases">
        <authorList>
            <person name="Kim M.K."/>
        </authorList>
    </citation>
    <scope>NUCLEOTIDE SEQUENCE [LARGE SCALE GENOMIC DNA]</scope>
    <source>
        <strain evidence="1 2">172606-1</strain>
    </source>
</reference>
<evidence type="ECO:0000313" key="1">
    <source>
        <dbReference type="EMBL" id="QHT69277.1"/>
    </source>
</evidence>
<protein>
    <recommendedName>
        <fullName evidence="3">DUF3575 domain-containing protein</fullName>
    </recommendedName>
</protein>
<dbReference type="KEGG" id="rhoz:GXP67_22880"/>
<sequence>MRNLFMNFSNIILVVLLFMHSLKAQDTQKKLSDKLNIVHAYVGLIEYNVNYERNIFLRPKSSSNLRLGVGHGMFLVAGEGYYMNGAFVHLFGAKNSHFEINAGVKYMLTNSISDPPFSDQLLPDIFLGYRFQKPTGGLIFRAGINYLTLLNIGIGYAF</sequence>
<dbReference type="Proteomes" id="UP000480178">
    <property type="component" value="Chromosome"/>
</dbReference>
<accession>A0A6C0GMW2</accession>
<name>A0A6C0GMW2_9BACT</name>
<evidence type="ECO:0000313" key="2">
    <source>
        <dbReference type="Proteomes" id="UP000480178"/>
    </source>
</evidence>
<dbReference type="RefSeq" id="WP_162445266.1">
    <property type="nucleotide sequence ID" value="NZ_CP048222.1"/>
</dbReference>
<evidence type="ECO:0008006" key="3">
    <source>
        <dbReference type="Google" id="ProtNLM"/>
    </source>
</evidence>
<dbReference type="EMBL" id="CP048222">
    <property type="protein sequence ID" value="QHT69277.1"/>
    <property type="molecule type" value="Genomic_DNA"/>
</dbReference>
<organism evidence="1 2">
    <name type="scientific">Rhodocytophaga rosea</name>
    <dbReference type="NCBI Taxonomy" id="2704465"/>
    <lineage>
        <taxon>Bacteria</taxon>
        <taxon>Pseudomonadati</taxon>
        <taxon>Bacteroidota</taxon>
        <taxon>Cytophagia</taxon>
        <taxon>Cytophagales</taxon>
        <taxon>Rhodocytophagaceae</taxon>
        <taxon>Rhodocytophaga</taxon>
    </lineage>
</organism>
<dbReference type="AlphaFoldDB" id="A0A6C0GMW2"/>
<keyword evidence="2" id="KW-1185">Reference proteome</keyword>
<gene>
    <name evidence="1" type="ORF">GXP67_22880</name>
</gene>
<proteinExistence type="predicted"/>